<dbReference type="EMBL" id="JAUDFV010000154">
    <property type="protein sequence ID" value="KAL2716199.1"/>
    <property type="molecule type" value="Genomic_DNA"/>
</dbReference>
<proteinExistence type="predicted"/>
<feature type="region of interest" description="Disordered" evidence="1">
    <location>
        <begin position="77"/>
        <end position="101"/>
    </location>
</feature>
<organism evidence="2 3">
    <name type="scientific">Vespula squamosa</name>
    <name type="common">Southern yellow jacket</name>
    <name type="synonym">Wasp</name>
    <dbReference type="NCBI Taxonomy" id="30214"/>
    <lineage>
        <taxon>Eukaryota</taxon>
        <taxon>Metazoa</taxon>
        <taxon>Ecdysozoa</taxon>
        <taxon>Arthropoda</taxon>
        <taxon>Hexapoda</taxon>
        <taxon>Insecta</taxon>
        <taxon>Pterygota</taxon>
        <taxon>Neoptera</taxon>
        <taxon>Endopterygota</taxon>
        <taxon>Hymenoptera</taxon>
        <taxon>Apocrita</taxon>
        <taxon>Aculeata</taxon>
        <taxon>Vespoidea</taxon>
        <taxon>Vespidae</taxon>
        <taxon>Vespinae</taxon>
        <taxon>Vespula</taxon>
    </lineage>
</organism>
<keyword evidence="3" id="KW-1185">Reference proteome</keyword>
<feature type="compositionally biased region" description="Gly residues" evidence="1">
    <location>
        <begin position="13"/>
        <end position="40"/>
    </location>
</feature>
<accession>A0ABD2A6F9</accession>
<feature type="compositionally biased region" description="Basic residues" evidence="1">
    <location>
        <begin position="1"/>
        <end position="12"/>
    </location>
</feature>
<sequence>MWRKKSKRKRRGGGGGGGGGGDGDSDGSGGGSSGGSGGGINRSRVKIDGLRRNVFRQHGETAGTVCPRISAATSAAVETAERVSPCNRRRDTRELRPPTSSSYSMEYPFVDVSFLTAMRLLHKGYRCLLDVSTFGSSELVEW</sequence>
<feature type="region of interest" description="Disordered" evidence="1">
    <location>
        <begin position="1"/>
        <end position="45"/>
    </location>
</feature>
<gene>
    <name evidence="2" type="ORF">V1478_013875</name>
</gene>
<dbReference type="AlphaFoldDB" id="A0ABD2A6F9"/>
<comment type="caution">
    <text evidence="2">The sequence shown here is derived from an EMBL/GenBank/DDBJ whole genome shotgun (WGS) entry which is preliminary data.</text>
</comment>
<evidence type="ECO:0000256" key="1">
    <source>
        <dbReference type="SAM" id="MobiDB-lite"/>
    </source>
</evidence>
<reference evidence="2 3" key="1">
    <citation type="journal article" date="2024" name="Ann. Entomol. Soc. Am.">
        <title>Genomic analyses of the southern and eastern yellowjacket wasps (Hymenoptera: Vespidae) reveal evolutionary signatures of social life.</title>
        <authorList>
            <person name="Catto M.A."/>
            <person name="Caine P.B."/>
            <person name="Orr S.E."/>
            <person name="Hunt B.G."/>
            <person name="Goodisman M.A.D."/>
        </authorList>
    </citation>
    <scope>NUCLEOTIDE SEQUENCE [LARGE SCALE GENOMIC DNA]</scope>
    <source>
        <strain evidence="2">233</strain>
        <tissue evidence="2">Head and thorax</tissue>
    </source>
</reference>
<dbReference type="Proteomes" id="UP001607302">
    <property type="component" value="Unassembled WGS sequence"/>
</dbReference>
<evidence type="ECO:0000313" key="3">
    <source>
        <dbReference type="Proteomes" id="UP001607302"/>
    </source>
</evidence>
<evidence type="ECO:0000313" key="2">
    <source>
        <dbReference type="EMBL" id="KAL2716199.1"/>
    </source>
</evidence>
<name>A0ABD2A6F9_VESSQ</name>
<protein>
    <submittedName>
        <fullName evidence="2">Uncharacterized protein</fullName>
    </submittedName>
</protein>